<keyword evidence="7" id="KW-0862">Zinc</keyword>
<feature type="binding site" evidence="7">
    <location>
        <position position="877"/>
    </location>
    <ligand>
        <name>Zn(2+)</name>
        <dbReference type="ChEBI" id="CHEBI:29105"/>
        <label>2</label>
    </ligand>
</feature>
<dbReference type="InterPro" id="IPR007081">
    <property type="entry name" value="RNA_pol_Rpb1_5"/>
</dbReference>
<dbReference type="PANTHER" id="PTHR19376">
    <property type="entry name" value="DNA-DIRECTED RNA POLYMERASE"/>
    <property type="match status" value="1"/>
</dbReference>
<dbReference type="GO" id="GO:0008270">
    <property type="term" value="F:zinc ion binding"/>
    <property type="evidence" value="ECO:0007669"/>
    <property type="project" value="UniProtKB-UniRule"/>
</dbReference>
<reference evidence="10" key="1">
    <citation type="journal article" date="2020" name="mSystems">
        <title>Genome- and Community-Level Interaction Insights into Carbon Utilization and Element Cycling Functions of Hydrothermarchaeota in Hydrothermal Sediment.</title>
        <authorList>
            <person name="Zhou Z."/>
            <person name="Liu Y."/>
            <person name="Xu W."/>
            <person name="Pan J."/>
            <person name="Luo Z.H."/>
            <person name="Li M."/>
        </authorList>
    </citation>
    <scope>NUCLEOTIDE SEQUENCE [LARGE SCALE GENOMIC DNA]</scope>
    <source>
        <strain evidence="10">SpSt-780</strain>
    </source>
</reference>
<accession>A0A7C4YFH9</accession>
<keyword evidence="4 7" id="KW-0479">Metal-binding</keyword>
<comment type="cofactor">
    <cofactor evidence="7">
        <name>Mg(2+)</name>
        <dbReference type="ChEBI" id="CHEBI:18420"/>
    </cofactor>
    <text evidence="7">Binds 1 Mg(2+) ion per subunit.</text>
</comment>
<dbReference type="InterPro" id="IPR012754">
    <property type="entry name" value="DNA-dir_RpoC_beta_prime_bact"/>
</dbReference>
<dbReference type="Gene3D" id="1.10.1790.20">
    <property type="match status" value="1"/>
</dbReference>
<evidence type="ECO:0000256" key="1">
    <source>
        <dbReference type="ARBA" id="ARBA00022478"/>
    </source>
</evidence>
<feature type="binding site" evidence="7">
    <location>
        <position position="793"/>
    </location>
    <ligand>
        <name>Zn(2+)</name>
        <dbReference type="ChEBI" id="CHEBI:29105"/>
        <label>2</label>
    </ligand>
</feature>
<evidence type="ECO:0000256" key="2">
    <source>
        <dbReference type="ARBA" id="ARBA00022679"/>
    </source>
</evidence>
<evidence type="ECO:0000256" key="3">
    <source>
        <dbReference type="ARBA" id="ARBA00022695"/>
    </source>
</evidence>
<dbReference type="InterPro" id="IPR044893">
    <property type="entry name" value="RNA_pol_Rpb1_clamp_domain"/>
</dbReference>
<dbReference type="Pfam" id="PF05000">
    <property type="entry name" value="RNA_pol_Rpb1_4"/>
    <property type="match status" value="1"/>
</dbReference>
<feature type="domain" description="RNA polymerase N-terminal" evidence="9">
    <location>
        <begin position="234"/>
        <end position="513"/>
    </location>
</feature>
<protein>
    <recommendedName>
        <fullName evidence="7">DNA-directed RNA polymerase subunit beta'</fullName>
        <shortName evidence="7">RNAP subunit beta'</shortName>
        <ecNumber evidence="7">2.7.7.6</ecNumber>
    </recommendedName>
    <alternativeName>
        <fullName evidence="7">RNA polymerase subunit beta'</fullName>
    </alternativeName>
    <alternativeName>
        <fullName evidence="7">Transcriptase subunit beta'</fullName>
    </alternativeName>
</protein>
<dbReference type="Gene3D" id="1.10.40.90">
    <property type="match status" value="1"/>
</dbReference>
<dbReference type="InterPro" id="IPR007080">
    <property type="entry name" value="RNA_pol_Rpb1_1"/>
</dbReference>
<dbReference type="FunFam" id="1.10.150.390:FF:000002">
    <property type="entry name" value="DNA-directed RNA polymerase subunit beta"/>
    <property type="match status" value="1"/>
</dbReference>
<dbReference type="Gene3D" id="2.40.50.100">
    <property type="match status" value="3"/>
</dbReference>
<proteinExistence type="inferred from homology"/>
<dbReference type="HAMAP" id="MF_01322">
    <property type="entry name" value="RNApol_bact_RpoC"/>
    <property type="match status" value="1"/>
</dbReference>
<evidence type="ECO:0000256" key="8">
    <source>
        <dbReference type="RuleBase" id="RU004279"/>
    </source>
</evidence>
<dbReference type="GO" id="GO:0003677">
    <property type="term" value="F:DNA binding"/>
    <property type="evidence" value="ECO:0007669"/>
    <property type="project" value="UniProtKB-UniRule"/>
</dbReference>
<feature type="binding site" evidence="7">
    <location>
        <position position="461"/>
    </location>
    <ligand>
        <name>Mg(2+)</name>
        <dbReference type="ChEBI" id="CHEBI:18420"/>
    </ligand>
</feature>
<evidence type="ECO:0000256" key="6">
    <source>
        <dbReference type="ARBA" id="ARBA00048552"/>
    </source>
</evidence>
<dbReference type="SUPFAM" id="SSF64484">
    <property type="entry name" value="beta and beta-prime subunits of DNA dependent RNA-polymerase"/>
    <property type="match status" value="1"/>
</dbReference>
<dbReference type="SMART" id="SM00663">
    <property type="entry name" value="RPOLA_N"/>
    <property type="match status" value="1"/>
</dbReference>
<dbReference type="Pfam" id="PF04983">
    <property type="entry name" value="RNA_pol_Rpb1_3"/>
    <property type="match status" value="1"/>
</dbReference>
<dbReference type="PANTHER" id="PTHR19376:SF54">
    <property type="entry name" value="DNA-DIRECTED RNA POLYMERASE SUBUNIT BETA"/>
    <property type="match status" value="1"/>
</dbReference>
<dbReference type="EC" id="2.7.7.6" evidence="7"/>
<comment type="subunit">
    <text evidence="7">The RNAP catalytic core consists of 2 alpha, 1 beta, 1 beta' and 1 omega subunit. When a sigma factor is associated with the core the holoenzyme is formed, which can initiate transcription.</text>
</comment>
<dbReference type="InterPro" id="IPR042102">
    <property type="entry name" value="RNA_pol_Rpb1_3_sf"/>
</dbReference>
<dbReference type="CDD" id="cd01609">
    <property type="entry name" value="RNAP_beta'_N"/>
    <property type="match status" value="1"/>
</dbReference>
<dbReference type="InterPro" id="IPR007083">
    <property type="entry name" value="RNA_pol_Rpb1_4"/>
</dbReference>
<dbReference type="Pfam" id="PF04997">
    <property type="entry name" value="RNA_pol_Rpb1_1"/>
    <property type="match status" value="1"/>
</dbReference>
<feature type="binding site" evidence="7">
    <location>
        <position position="463"/>
    </location>
    <ligand>
        <name>Mg(2+)</name>
        <dbReference type="ChEBI" id="CHEBI:18420"/>
    </ligand>
</feature>
<dbReference type="InterPro" id="IPR038120">
    <property type="entry name" value="Rpb1_funnel_sf"/>
</dbReference>
<dbReference type="Gene3D" id="1.10.150.390">
    <property type="match status" value="1"/>
</dbReference>
<feature type="binding site" evidence="7">
    <location>
        <position position="71"/>
    </location>
    <ligand>
        <name>Zn(2+)</name>
        <dbReference type="ChEBI" id="CHEBI:29105"/>
        <label>1</label>
    </ligand>
</feature>
<evidence type="ECO:0000259" key="9">
    <source>
        <dbReference type="SMART" id="SM00663"/>
    </source>
</evidence>
<evidence type="ECO:0000256" key="7">
    <source>
        <dbReference type="HAMAP-Rule" id="MF_01322"/>
    </source>
</evidence>
<dbReference type="NCBIfam" id="TIGR02386">
    <property type="entry name" value="rpoC_TIGR"/>
    <property type="match status" value="1"/>
</dbReference>
<dbReference type="InterPro" id="IPR006592">
    <property type="entry name" value="RNA_pol_N"/>
</dbReference>
<evidence type="ECO:0000256" key="5">
    <source>
        <dbReference type="ARBA" id="ARBA00023163"/>
    </source>
</evidence>
<dbReference type="GO" id="GO:0000287">
    <property type="term" value="F:magnesium ion binding"/>
    <property type="evidence" value="ECO:0007669"/>
    <property type="project" value="UniProtKB-UniRule"/>
</dbReference>
<comment type="caution">
    <text evidence="10">The sequence shown here is derived from an EMBL/GenBank/DDBJ whole genome shotgun (WGS) entry which is preliminary data.</text>
</comment>
<keyword evidence="5 7" id="KW-0804">Transcription</keyword>
<dbReference type="InterPro" id="IPR007066">
    <property type="entry name" value="RNA_pol_Rpb1_3"/>
</dbReference>
<name>A0A7C4YFH9_UNCW3</name>
<feature type="binding site" evidence="7">
    <location>
        <position position="69"/>
    </location>
    <ligand>
        <name>Zn(2+)</name>
        <dbReference type="ChEBI" id="CHEBI:29105"/>
        <label>1</label>
    </ligand>
</feature>
<dbReference type="GO" id="GO:0000428">
    <property type="term" value="C:DNA-directed RNA polymerase complex"/>
    <property type="evidence" value="ECO:0007669"/>
    <property type="project" value="UniProtKB-KW"/>
</dbReference>
<dbReference type="Pfam" id="PF00623">
    <property type="entry name" value="RNA_pol_Rpb1_2"/>
    <property type="match status" value="2"/>
</dbReference>
<keyword evidence="2 7" id="KW-0808">Transferase</keyword>
<dbReference type="InterPro" id="IPR000722">
    <property type="entry name" value="RNA_pol_asu"/>
</dbReference>
<dbReference type="InterPro" id="IPR045867">
    <property type="entry name" value="DNA-dir_RpoC_beta_prime"/>
</dbReference>
<comment type="cofactor">
    <cofactor evidence="7">
        <name>Zn(2+)</name>
        <dbReference type="ChEBI" id="CHEBI:29105"/>
    </cofactor>
    <text evidence="7">Binds 2 Zn(2+) ions per subunit.</text>
</comment>
<feature type="binding site" evidence="7">
    <location>
        <position position="84"/>
    </location>
    <ligand>
        <name>Zn(2+)</name>
        <dbReference type="ChEBI" id="CHEBI:29105"/>
        <label>1</label>
    </ligand>
</feature>
<dbReference type="Gene3D" id="2.40.40.20">
    <property type="match status" value="1"/>
</dbReference>
<dbReference type="Gene3D" id="1.10.132.30">
    <property type="match status" value="1"/>
</dbReference>
<evidence type="ECO:0000256" key="4">
    <source>
        <dbReference type="ARBA" id="ARBA00022723"/>
    </source>
</evidence>
<dbReference type="GO" id="GO:0003899">
    <property type="term" value="F:DNA-directed RNA polymerase activity"/>
    <property type="evidence" value="ECO:0007669"/>
    <property type="project" value="UniProtKB-UniRule"/>
</dbReference>
<feature type="binding site" evidence="7">
    <location>
        <position position="874"/>
    </location>
    <ligand>
        <name>Zn(2+)</name>
        <dbReference type="ChEBI" id="CHEBI:29105"/>
        <label>2</label>
    </ligand>
</feature>
<sequence length="1345" mass="151607">MIFYNPSDETKTHLDFETIKITLASPEMILRWSYGEVTKQETINYRTLKPERGGLFCEKIFGPVKDYECNCGRYKGIKYKGVVCEKCGVEVTVSKVRRERMGHIELAVPVAHIWFYKVVPSRIGILLDLTKPQLQSVLYYENYIVTQPGDTPLTTGQLLSPDDYAQLQKEYKGRFVAQMGAEAIYELLKRLDLNEMSKELKKNIATATSEQKKSAYLKKLRVVEAFRNSENRPEWMILKVLPVIPPDLRPLVPIEGGRYATSDINDLYRRVITRNNRLKNLMEISAPEIILRNEKRMLQEAVDALLDNGRLSRPIKGRGNRPLKSLSDALKGKTGRFRQNLLGKRVDYSGRSVITVDPNLKIYQCGLPKVMALELFKPFIMRKLEEERVCDSLKKASEFLQDPTPKVWEILEEVVKDHPVLLNRAPTLHRLSIQAFLPKLVDGKAIRIHPLLCPPFNADFDGDQMAVHVPLSFHSQIESYVLMLAPFNILSPASGLPIAAPTQDMVGGIYYLTTQLSKKDEARKYFDSFEDVEAAIEAKIINVHSRIMFKYGKDWIETTAGRVLFNEVLPEGLRFKNKTLGKKDIQRLILECYKMYGTKRTAELLDSLKEIGFKWATIAGVTIGIDDLLIPEERKQLIEKAKKEQEKWNREYYEKGTITDRERYNQIIEIWNKTTKDVEVKLKEKLAKDKDGLNPIFIMANSGARGNWDQVRQLSGMRGLMSKPQKRVTAQSIIETPILNSLKEGLTVVEYFISSHGARKGLTDTALKTSEAGYLTRKLVDVAHDVVVTMEDCGTVLGREVSALVEGGKTLEELSERILGRFTVDDIYHPVTGEILVNAGEEITEEIAKEIQAAGIEKVKIRDVLTCEAKRGVCQKCYGRDLATGRLVEIGEAVGVIAAQSIGEPGTQLTLRTFHVGGVAELVSEQSEEKAEADGVVKLDNVYYYENKGRRVVLSRNGLLILSHKKGSRRYSVPYGADLRVLDGEEVKEGDTLYKWDPYSNLIIAEQEGIVKYEDIITNITMKEVVDETTGMKQPMVIEEKTKTYHPAIHIVDSNGKKLGTYSIPSGAFLLVKDKSRVKIGDTLAKLLRESAKTRDITAGLPRVAELFEAKTPQNKAIISEIDGIVRFGDVKRGVRTIYVEGDTETRVYQVPYRKYVTVHDGQRIQAGDKLCEGSIDPHDVIRVKGVLAAQEFLLNEIQEVYRLQNVKIDDKHIGLIVRQMFKKVRIEDPGDTKFIEGEIVNKDFVQKTNQKAIEKGEKPATFQAILLGITKASLSTDSFISAASFQETTRVLTDAAIQGKIDELTGLKENVIIGNKIPAGTGFKDYTKIVLKGEKIEEETKTGS</sequence>
<dbReference type="Gene3D" id="4.10.860.120">
    <property type="entry name" value="RNA polymerase II, clamp domain"/>
    <property type="match status" value="1"/>
</dbReference>
<keyword evidence="7" id="KW-0460">Magnesium</keyword>
<dbReference type="CDD" id="cd02655">
    <property type="entry name" value="RNAP_beta'_C"/>
    <property type="match status" value="1"/>
</dbReference>
<dbReference type="Pfam" id="PF04998">
    <property type="entry name" value="RNA_pol_Rpb1_5"/>
    <property type="match status" value="1"/>
</dbReference>
<organism evidence="10">
    <name type="scientific">candidate division WOR-3 bacterium</name>
    <dbReference type="NCBI Taxonomy" id="2052148"/>
    <lineage>
        <taxon>Bacteria</taxon>
        <taxon>Bacteria division WOR-3</taxon>
    </lineage>
</organism>
<dbReference type="Gene3D" id="1.10.274.100">
    <property type="entry name" value="RNA polymerase Rpb1, domain 3"/>
    <property type="match status" value="1"/>
</dbReference>
<dbReference type="EMBL" id="DTHG01000041">
    <property type="protein sequence ID" value="HGW91585.1"/>
    <property type="molecule type" value="Genomic_DNA"/>
</dbReference>
<dbReference type="GO" id="GO:0006351">
    <property type="term" value="P:DNA-templated transcription"/>
    <property type="evidence" value="ECO:0007669"/>
    <property type="project" value="UniProtKB-UniRule"/>
</dbReference>
<keyword evidence="3 7" id="KW-0548">Nucleotidyltransferase</keyword>
<gene>
    <name evidence="7 10" type="primary">rpoC</name>
    <name evidence="10" type="ORF">ENV67_03480</name>
</gene>
<feature type="binding site" evidence="7">
    <location>
        <position position="459"/>
    </location>
    <ligand>
        <name>Mg(2+)</name>
        <dbReference type="ChEBI" id="CHEBI:18420"/>
    </ligand>
</feature>
<comment type="function">
    <text evidence="7 8">DNA-dependent RNA polymerase catalyzes the transcription of DNA into RNA using the four ribonucleoside triphosphates as substrates.</text>
</comment>
<feature type="binding site" evidence="7">
    <location>
        <position position="867"/>
    </location>
    <ligand>
        <name>Zn(2+)</name>
        <dbReference type="ChEBI" id="CHEBI:29105"/>
        <label>2</label>
    </ligand>
</feature>
<keyword evidence="1 7" id="KW-0240">DNA-directed RNA polymerase</keyword>
<feature type="binding site" evidence="7">
    <location>
        <position position="87"/>
    </location>
    <ligand>
        <name>Zn(2+)</name>
        <dbReference type="ChEBI" id="CHEBI:29105"/>
        <label>1</label>
    </ligand>
</feature>
<evidence type="ECO:0000313" key="10">
    <source>
        <dbReference type="EMBL" id="HGW91585.1"/>
    </source>
</evidence>
<comment type="catalytic activity">
    <reaction evidence="6 7 8">
        <text>RNA(n) + a ribonucleoside 5'-triphosphate = RNA(n+1) + diphosphate</text>
        <dbReference type="Rhea" id="RHEA:21248"/>
        <dbReference type="Rhea" id="RHEA-COMP:14527"/>
        <dbReference type="Rhea" id="RHEA-COMP:17342"/>
        <dbReference type="ChEBI" id="CHEBI:33019"/>
        <dbReference type="ChEBI" id="CHEBI:61557"/>
        <dbReference type="ChEBI" id="CHEBI:140395"/>
        <dbReference type="EC" id="2.7.7.6"/>
    </reaction>
</comment>
<comment type="similarity">
    <text evidence="7 8">Belongs to the RNA polymerase beta' chain family.</text>
</comment>